<dbReference type="Proteomes" id="UP000095286">
    <property type="component" value="Unplaced"/>
</dbReference>
<organism evidence="1 2">
    <name type="scientific">Rhabditophanes sp. KR3021</name>
    <dbReference type="NCBI Taxonomy" id="114890"/>
    <lineage>
        <taxon>Eukaryota</taxon>
        <taxon>Metazoa</taxon>
        <taxon>Ecdysozoa</taxon>
        <taxon>Nematoda</taxon>
        <taxon>Chromadorea</taxon>
        <taxon>Rhabditida</taxon>
        <taxon>Tylenchina</taxon>
        <taxon>Panagrolaimomorpha</taxon>
        <taxon>Strongyloidoidea</taxon>
        <taxon>Alloionematidae</taxon>
        <taxon>Rhabditophanes</taxon>
    </lineage>
</organism>
<reference evidence="2" key="1">
    <citation type="submission" date="2016-11" db="UniProtKB">
        <authorList>
            <consortium name="WormBaseParasite"/>
        </authorList>
    </citation>
    <scope>IDENTIFICATION</scope>
    <source>
        <strain evidence="2">KR3021</strain>
    </source>
</reference>
<protein>
    <submittedName>
        <fullName evidence="2">Glutathione peroxidase</fullName>
    </submittedName>
</protein>
<evidence type="ECO:0000313" key="1">
    <source>
        <dbReference type="Proteomes" id="UP000095286"/>
    </source>
</evidence>
<name>A0AC35UE08_9BILA</name>
<proteinExistence type="predicted"/>
<accession>A0AC35UE08</accession>
<sequence length="162" mass="18365">MSQQNSIYDFKVEDANGQEVSLDKYKGKVVIIVNVASACGFADSNYTQFKEMLEQYKDKGFAVACFPCNQFNSQEKECALDIVGNMKQKYNIEPDFYGKIDVNGSNAAPLYNFLKKEQGGFLVDAIKWNFTKFLIDKNGKVIKRYAPTTEPKSMTKDIEALF</sequence>
<dbReference type="WBParaSite" id="RSKR_0001043700.1">
    <property type="protein sequence ID" value="RSKR_0001043700.1"/>
    <property type="gene ID" value="RSKR_0001043700"/>
</dbReference>
<evidence type="ECO:0000313" key="2">
    <source>
        <dbReference type="WBParaSite" id="RSKR_0001043700.1"/>
    </source>
</evidence>